<feature type="transmembrane region" description="Helical" evidence="5">
    <location>
        <begin position="118"/>
        <end position="138"/>
    </location>
</feature>
<dbReference type="PANTHER" id="PTHR11040:SF44">
    <property type="entry name" value="PROTEIN ZNTC-RELATED"/>
    <property type="match status" value="1"/>
</dbReference>
<protein>
    <submittedName>
        <fullName evidence="6">ZIP family metal transporter</fullName>
    </submittedName>
</protein>
<reference evidence="6" key="1">
    <citation type="submission" date="2020-03" db="EMBL/GenBank/DDBJ databases">
        <title>Psychroflexus Maritimus sp. nov., isolate from marine sediment.</title>
        <authorList>
            <person name="Zhong Y.-L."/>
        </authorList>
    </citation>
    <scope>NUCLEOTIDE SEQUENCE</scope>
    <source>
        <strain evidence="6">C1</strain>
    </source>
</reference>
<dbReference type="InterPro" id="IPR003689">
    <property type="entry name" value="ZIP"/>
</dbReference>
<feature type="transmembrane region" description="Helical" evidence="5">
    <location>
        <begin position="174"/>
        <end position="195"/>
    </location>
</feature>
<dbReference type="EMBL" id="JAANAS010000094">
    <property type="protein sequence ID" value="NGZ90693.1"/>
    <property type="molecule type" value="Genomic_DNA"/>
</dbReference>
<dbReference type="PANTHER" id="PTHR11040">
    <property type="entry name" value="ZINC/IRON TRANSPORTER"/>
    <property type="match status" value="1"/>
</dbReference>
<keyword evidence="3 5" id="KW-1133">Transmembrane helix</keyword>
<name>A0A967DZY2_9FLAO</name>
<sequence>MTYILPLLAVLLGYLIALAIKKTTSGINLLLAFSGAFLLSITVFEFIPHVYHSEASNIGVFVMLGILIQLMLEFLSGGAEHGHTHYDIEKSHFPWALFFSLCIHSLLEGFPIGQSDTLLVAVVIHKMPVAIIISSFLLKTQLKKWQVLVFVLLFGLMTPLGHLLSDLLNQFKTYLTYVDAVVVGIFLHISTTILFESQKNHRFNASKFIVIVIGIVAAYFLGHAH</sequence>
<keyword evidence="2 5" id="KW-0812">Transmembrane</keyword>
<feature type="transmembrane region" description="Helical" evidence="5">
    <location>
        <begin position="55"/>
        <end position="72"/>
    </location>
</feature>
<keyword evidence="7" id="KW-1185">Reference proteome</keyword>
<comment type="subcellular location">
    <subcellularLocation>
        <location evidence="1">Membrane</location>
        <topology evidence="1">Multi-pass membrane protein</topology>
    </subcellularLocation>
</comment>
<evidence type="ECO:0000256" key="5">
    <source>
        <dbReference type="SAM" id="Phobius"/>
    </source>
</evidence>
<dbReference type="GO" id="GO:0005385">
    <property type="term" value="F:zinc ion transmembrane transporter activity"/>
    <property type="evidence" value="ECO:0007669"/>
    <property type="project" value="TreeGrafter"/>
</dbReference>
<keyword evidence="4 5" id="KW-0472">Membrane</keyword>
<accession>A0A967DZY2</accession>
<organism evidence="6 7">
    <name type="scientific">Psychroflexus maritimus</name>
    <dbReference type="NCBI Taxonomy" id="2714865"/>
    <lineage>
        <taxon>Bacteria</taxon>
        <taxon>Pseudomonadati</taxon>
        <taxon>Bacteroidota</taxon>
        <taxon>Flavobacteriia</taxon>
        <taxon>Flavobacteriales</taxon>
        <taxon>Flavobacteriaceae</taxon>
        <taxon>Psychroflexus</taxon>
    </lineage>
</organism>
<evidence type="ECO:0000256" key="2">
    <source>
        <dbReference type="ARBA" id="ARBA00022692"/>
    </source>
</evidence>
<dbReference type="GO" id="GO:0016020">
    <property type="term" value="C:membrane"/>
    <property type="evidence" value="ECO:0007669"/>
    <property type="project" value="UniProtKB-SubCell"/>
</dbReference>
<feature type="transmembrane region" description="Helical" evidence="5">
    <location>
        <begin position="145"/>
        <end position="162"/>
    </location>
</feature>
<gene>
    <name evidence="6" type="ORF">G7034_10565</name>
</gene>
<evidence type="ECO:0000313" key="6">
    <source>
        <dbReference type="EMBL" id="NGZ90693.1"/>
    </source>
</evidence>
<evidence type="ECO:0000313" key="7">
    <source>
        <dbReference type="Proteomes" id="UP000643701"/>
    </source>
</evidence>
<dbReference type="Pfam" id="PF02535">
    <property type="entry name" value="Zip"/>
    <property type="match status" value="1"/>
</dbReference>
<dbReference type="RefSeq" id="WP_166400926.1">
    <property type="nucleotide sequence ID" value="NZ_JAANAS010000094.1"/>
</dbReference>
<proteinExistence type="predicted"/>
<evidence type="ECO:0000256" key="1">
    <source>
        <dbReference type="ARBA" id="ARBA00004141"/>
    </source>
</evidence>
<dbReference type="AlphaFoldDB" id="A0A967DZY2"/>
<comment type="caution">
    <text evidence="6">The sequence shown here is derived from an EMBL/GenBank/DDBJ whole genome shotgun (WGS) entry which is preliminary data.</text>
</comment>
<dbReference type="Proteomes" id="UP000643701">
    <property type="component" value="Unassembled WGS sequence"/>
</dbReference>
<feature type="transmembrane region" description="Helical" evidence="5">
    <location>
        <begin position="29"/>
        <end position="48"/>
    </location>
</feature>
<feature type="transmembrane region" description="Helical" evidence="5">
    <location>
        <begin position="207"/>
        <end position="224"/>
    </location>
</feature>
<evidence type="ECO:0000256" key="3">
    <source>
        <dbReference type="ARBA" id="ARBA00022989"/>
    </source>
</evidence>
<evidence type="ECO:0000256" key="4">
    <source>
        <dbReference type="ARBA" id="ARBA00023136"/>
    </source>
</evidence>